<name>A0ABR3D2R0_NEUIN</name>
<evidence type="ECO:0000256" key="1">
    <source>
        <dbReference type="SAM" id="MobiDB-lite"/>
    </source>
</evidence>
<proteinExistence type="predicted"/>
<feature type="region of interest" description="Disordered" evidence="1">
    <location>
        <begin position="1"/>
        <end position="20"/>
    </location>
</feature>
<accession>A0ABR3D2R0</accession>
<dbReference type="EMBL" id="JAVLET010000011">
    <property type="protein sequence ID" value="KAL0467002.1"/>
    <property type="molecule type" value="Genomic_DNA"/>
</dbReference>
<organism evidence="2 3">
    <name type="scientific">Neurospora intermedia</name>
    <dbReference type="NCBI Taxonomy" id="5142"/>
    <lineage>
        <taxon>Eukaryota</taxon>
        <taxon>Fungi</taxon>
        <taxon>Dikarya</taxon>
        <taxon>Ascomycota</taxon>
        <taxon>Pezizomycotina</taxon>
        <taxon>Sordariomycetes</taxon>
        <taxon>Sordariomycetidae</taxon>
        <taxon>Sordariales</taxon>
        <taxon>Sordariaceae</taxon>
        <taxon>Neurospora</taxon>
    </lineage>
</organism>
<evidence type="ECO:0000313" key="2">
    <source>
        <dbReference type="EMBL" id="KAL0467002.1"/>
    </source>
</evidence>
<comment type="caution">
    <text evidence="2">The sequence shown here is derived from an EMBL/GenBank/DDBJ whole genome shotgun (WGS) entry which is preliminary data.</text>
</comment>
<reference evidence="2 3" key="1">
    <citation type="submission" date="2023-09" db="EMBL/GenBank/DDBJ databases">
        <title>Multi-omics analysis of a traditional fermented food reveals byproduct-associated fungal strains for waste-to-food upcycling.</title>
        <authorList>
            <consortium name="Lawrence Berkeley National Laboratory"/>
            <person name="Rekdal V.M."/>
            <person name="Villalobos-Escobedo J.M."/>
            <person name="Rodriguez-Valeron N."/>
            <person name="Garcia M.O."/>
            <person name="Vasquez D.P."/>
            <person name="Damayanti I."/>
            <person name="Sorensen P.M."/>
            <person name="Baidoo E.E."/>
            <person name="De Carvalho A.C."/>
            <person name="Riley R."/>
            <person name="Lipzen A."/>
            <person name="He G."/>
            <person name="Yan M."/>
            <person name="Haridas S."/>
            <person name="Daum C."/>
            <person name="Yoshinaga Y."/>
            <person name="Ng V."/>
            <person name="Grigoriev I.V."/>
            <person name="Munk R."/>
            <person name="Nuraida L."/>
            <person name="Wijaya C.H."/>
            <person name="Morales P.-C."/>
            <person name="Keasling J.D."/>
        </authorList>
    </citation>
    <scope>NUCLEOTIDE SEQUENCE [LARGE SCALE GENOMIC DNA]</scope>
    <source>
        <strain evidence="2 3">FGSC 2613</strain>
    </source>
</reference>
<sequence length="124" mass="13397">MSSINDNINSNKDKVKIKQPPPVNHRALGAALRASIVEVPVMVGWMDGQLCVTVQFDSLSLYLSVGLTSKFIRRSTDHPTVQPHEATTTASGNLPHPVYCTCSIFCSIYGVPATILLNSSGIEK</sequence>
<dbReference type="Proteomes" id="UP001451303">
    <property type="component" value="Unassembled WGS sequence"/>
</dbReference>
<evidence type="ECO:0000313" key="3">
    <source>
        <dbReference type="Proteomes" id="UP001451303"/>
    </source>
</evidence>
<protein>
    <submittedName>
        <fullName evidence="2">Uncharacterized protein</fullName>
    </submittedName>
</protein>
<feature type="compositionally biased region" description="Low complexity" evidence="1">
    <location>
        <begin position="1"/>
        <end position="10"/>
    </location>
</feature>
<keyword evidence="3" id="KW-1185">Reference proteome</keyword>
<gene>
    <name evidence="2" type="ORF">QR685DRAFT_600303</name>
</gene>